<evidence type="ECO:0000313" key="3">
    <source>
        <dbReference type="Proteomes" id="UP000277580"/>
    </source>
</evidence>
<dbReference type="InParanoid" id="A0A3N4L603"/>
<feature type="transmembrane region" description="Helical" evidence="1">
    <location>
        <begin position="12"/>
        <end position="44"/>
    </location>
</feature>
<dbReference type="Proteomes" id="UP000277580">
    <property type="component" value="Unassembled WGS sequence"/>
</dbReference>
<feature type="transmembrane region" description="Helical" evidence="1">
    <location>
        <begin position="105"/>
        <end position="124"/>
    </location>
</feature>
<dbReference type="OrthoDB" id="10349773at2759"/>
<evidence type="ECO:0000256" key="1">
    <source>
        <dbReference type="SAM" id="Phobius"/>
    </source>
</evidence>
<dbReference type="EMBL" id="ML119107">
    <property type="protein sequence ID" value="RPB16909.1"/>
    <property type="molecule type" value="Genomic_DNA"/>
</dbReference>
<proteinExistence type="predicted"/>
<gene>
    <name evidence="2" type="ORF">P167DRAFT_198921</name>
</gene>
<sequence>MSNALPSFRQRCFFIPFFSLEMIILLRLGCLISFCYVCVISTYIGRSASGVFVVFFFFPSFFFPFPFRFWRGIGDILLSAKDLSILHLFLDGFFRFGMAGEPGTVFVAFLCMMMAGVFFCGTCYSTTFSFGTGLDLCAGGAVEKKQSCYTSLLLSGGA</sequence>
<evidence type="ECO:0000313" key="2">
    <source>
        <dbReference type="EMBL" id="RPB16909.1"/>
    </source>
</evidence>
<reference evidence="2 3" key="1">
    <citation type="journal article" date="2018" name="Nat. Ecol. Evol.">
        <title>Pezizomycetes genomes reveal the molecular basis of ectomycorrhizal truffle lifestyle.</title>
        <authorList>
            <person name="Murat C."/>
            <person name="Payen T."/>
            <person name="Noel B."/>
            <person name="Kuo A."/>
            <person name="Morin E."/>
            <person name="Chen J."/>
            <person name="Kohler A."/>
            <person name="Krizsan K."/>
            <person name="Balestrini R."/>
            <person name="Da Silva C."/>
            <person name="Montanini B."/>
            <person name="Hainaut M."/>
            <person name="Levati E."/>
            <person name="Barry K.W."/>
            <person name="Belfiori B."/>
            <person name="Cichocki N."/>
            <person name="Clum A."/>
            <person name="Dockter R.B."/>
            <person name="Fauchery L."/>
            <person name="Guy J."/>
            <person name="Iotti M."/>
            <person name="Le Tacon F."/>
            <person name="Lindquist E.A."/>
            <person name="Lipzen A."/>
            <person name="Malagnac F."/>
            <person name="Mello A."/>
            <person name="Molinier V."/>
            <person name="Miyauchi S."/>
            <person name="Poulain J."/>
            <person name="Riccioni C."/>
            <person name="Rubini A."/>
            <person name="Sitrit Y."/>
            <person name="Splivallo R."/>
            <person name="Traeger S."/>
            <person name="Wang M."/>
            <person name="Zifcakova L."/>
            <person name="Wipf D."/>
            <person name="Zambonelli A."/>
            <person name="Paolocci F."/>
            <person name="Nowrousian M."/>
            <person name="Ottonello S."/>
            <person name="Baldrian P."/>
            <person name="Spatafora J.W."/>
            <person name="Henrissat B."/>
            <person name="Nagy L.G."/>
            <person name="Aury J.M."/>
            <person name="Wincker P."/>
            <person name="Grigoriev I.V."/>
            <person name="Bonfante P."/>
            <person name="Martin F.M."/>
        </authorList>
    </citation>
    <scope>NUCLEOTIDE SEQUENCE [LARGE SCALE GENOMIC DNA]</scope>
    <source>
        <strain evidence="2 3">CCBAS932</strain>
    </source>
</reference>
<keyword evidence="1" id="KW-0812">Transmembrane</keyword>
<feature type="transmembrane region" description="Helical" evidence="1">
    <location>
        <begin position="50"/>
        <end position="70"/>
    </location>
</feature>
<keyword evidence="1" id="KW-0472">Membrane</keyword>
<organism evidence="2 3">
    <name type="scientific">Morchella conica CCBAS932</name>
    <dbReference type="NCBI Taxonomy" id="1392247"/>
    <lineage>
        <taxon>Eukaryota</taxon>
        <taxon>Fungi</taxon>
        <taxon>Dikarya</taxon>
        <taxon>Ascomycota</taxon>
        <taxon>Pezizomycotina</taxon>
        <taxon>Pezizomycetes</taxon>
        <taxon>Pezizales</taxon>
        <taxon>Morchellaceae</taxon>
        <taxon>Morchella</taxon>
    </lineage>
</organism>
<protein>
    <submittedName>
        <fullName evidence="2">Uncharacterized protein</fullName>
    </submittedName>
</protein>
<keyword evidence="3" id="KW-1185">Reference proteome</keyword>
<accession>A0A3N4L603</accession>
<keyword evidence="1" id="KW-1133">Transmembrane helix</keyword>
<name>A0A3N4L603_9PEZI</name>
<dbReference type="AlphaFoldDB" id="A0A3N4L603"/>